<dbReference type="PANTHER" id="PTHR11735:SF11">
    <property type="entry name" value="TRNA THREONYLCARBAMOYLADENOSINE BIOSYNTHESIS PROTEIN TSAB"/>
    <property type="match status" value="1"/>
</dbReference>
<dbReference type="CDD" id="cd24032">
    <property type="entry name" value="ASKHA_NBD_TsaB"/>
    <property type="match status" value="1"/>
</dbReference>
<proteinExistence type="predicted"/>
<name>A0A934MI60_9RHOB</name>
<feature type="compositionally biased region" description="Low complexity" evidence="1">
    <location>
        <begin position="208"/>
        <end position="222"/>
    </location>
</feature>
<dbReference type="Pfam" id="PF00814">
    <property type="entry name" value="TsaD"/>
    <property type="match status" value="1"/>
</dbReference>
<dbReference type="InterPro" id="IPR000905">
    <property type="entry name" value="Gcp-like_dom"/>
</dbReference>
<feature type="domain" description="Gcp-like" evidence="2">
    <location>
        <begin position="34"/>
        <end position="125"/>
    </location>
</feature>
<keyword evidence="4" id="KW-1185">Reference proteome</keyword>
<reference evidence="3" key="1">
    <citation type="submission" date="2020-12" db="EMBL/GenBank/DDBJ databases">
        <title>Bacterial taxonomy.</title>
        <authorList>
            <person name="Pan X."/>
        </authorList>
    </citation>
    <scope>NUCLEOTIDE SEQUENCE</scope>
    <source>
        <strain evidence="3">KCTC 52957</strain>
    </source>
</reference>
<feature type="region of interest" description="Disordered" evidence="1">
    <location>
        <begin position="191"/>
        <end position="222"/>
    </location>
</feature>
<evidence type="ECO:0000259" key="2">
    <source>
        <dbReference type="Pfam" id="PF00814"/>
    </source>
</evidence>
<accession>A0A934MI60</accession>
<organism evidence="3 4">
    <name type="scientific">Palleronia pontilimi</name>
    <dbReference type="NCBI Taxonomy" id="1964209"/>
    <lineage>
        <taxon>Bacteria</taxon>
        <taxon>Pseudomonadati</taxon>
        <taxon>Pseudomonadota</taxon>
        <taxon>Alphaproteobacteria</taxon>
        <taxon>Rhodobacterales</taxon>
        <taxon>Roseobacteraceae</taxon>
        <taxon>Palleronia</taxon>
    </lineage>
</organism>
<dbReference type="RefSeq" id="WP_198917125.1">
    <property type="nucleotide sequence ID" value="NZ_JAEKPD010000015.1"/>
</dbReference>
<evidence type="ECO:0000313" key="3">
    <source>
        <dbReference type="EMBL" id="MBJ3763954.1"/>
    </source>
</evidence>
<dbReference type="InterPro" id="IPR022496">
    <property type="entry name" value="T6A_TsaB"/>
</dbReference>
<dbReference type="EMBL" id="JAEKPD010000015">
    <property type="protein sequence ID" value="MBJ3763954.1"/>
    <property type="molecule type" value="Genomic_DNA"/>
</dbReference>
<protein>
    <submittedName>
        <fullName evidence="3">tRNA (Adenosine(37)-N6)-threonylcarbamoyltransferase complex dimerization subunit type 1 TsaB</fullName>
    </submittedName>
</protein>
<dbReference type="InterPro" id="IPR043129">
    <property type="entry name" value="ATPase_NBD"/>
</dbReference>
<gene>
    <name evidence="3" type="primary">tsaB</name>
    <name evidence="3" type="ORF">ILP92_14470</name>
</gene>
<dbReference type="NCBIfam" id="TIGR03725">
    <property type="entry name" value="T6A_YeaZ"/>
    <property type="match status" value="1"/>
</dbReference>
<dbReference type="GO" id="GO:0005829">
    <property type="term" value="C:cytosol"/>
    <property type="evidence" value="ECO:0007669"/>
    <property type="project" value="TreeGrafter"/>
</dbReference>
<comment type="caution">
    <text evidence="3">The sequence shown here is derived from an EMBL/GenBank/DDBJ whole genome shotgun (WGS) entry which is preliminary data.</text>
</comment>
<dbReference type="AlphaFoldDB" id="A0A934MI60"/>
<evidence type="ECO:0000256" key="1">
    <source>
        <dbReference type="SAM" id="MobiDB-lite"/>
    </source>
</evidence>
<dbReference type="Gene3D" id="3.30.420.40">
    <property type="match status" value="2"/>
</dbReference>
<dbReference type="Proteomes" id="UP000642488">
    <property type="component" value="Unassembled WGS sequence"/>
</dbReference>
<dbReference type="GO" id="GO:0002949">
    <property type="term" value="P:tRNA threonylcarbamoyladenosine modification"/>
    <property type="evidence" value="ECO:0007669"/>
    <property type="project" value="InterPro"/>
</dbReference>
<sequence>MPDRSNVLAFDTSAAHCAAALRSGGALVAEMQEDMARGQAERLMPLLEELLRRSAIGWRDLDALAVGIGPGNFTGLRVGVAAARGLALGLGRPCHGVSTFDLALGGNRGEAVLVCLPAPHDMAYVQPFFRGRASGPAQLIDPARPPQDLQAPSGMSVTGPLAETVGRHFECFVDQSDEGPVAPRIAEIAEHRHRAGERPDRPAPLYVRPPDAAPARAVPPVV</sequence>
<dbReference type="PANTHER" id="PTHR11735">
    <property type="entry name" value="TRNA N6-ADENOSINE THREONYLCARBAMOYLTRANSFERASE"/>
    <property type="match status" value="1"/>
</dbReference>
<dbReference type="SUPFAM" id="SSF53067">
    <property type="entry name" value="Actin-like ATPase domain"/>
    <property type="match status" value="1"/>
</dbReference>
<evidence type="ECO:0000313" key="4">
    <source>
        <dbReference type="Proteomes" id="UP000642488"/>
    </source>
</evidence>